<dbReference type="AlphaFoldDB" id="A0A8C6UDX0"/>
<accession>A0A8C6UDX0</accession>
<evidence type="ECO:0000313" key="2">
    <source>
        <dbReference type="Ensembl" id="ENSNMLP00000034887.1"/>
    </source>
</evidence>
<dbReference type="InterPro" id="IPR057667">
    <property type="entry name" value="HTH_SB"/>
</dbReference>
<name>A0A8C6UDX0_9GOBI</name>
<dbReference type="Pfam" id="PF25787">
    <property type="entry name" value="HTH_SB"/>
    <property type="match status" value="1"/>
</dbReference>
<dbReference type="InterPro" id="IPR036388">
    <property type="entry name" value="WH-like_DNA-bd_sf"/>
</dbReference>
<reference evidence="2" key="1">
    <citation type="submission" date="2025-08" db="UniProtKB">
        <authorList>
            <consortium name="Ensembl"/>
        </authorList>
    </citation>
    <scope>IDENTIFICATION</scope>
</reference>
<dbReference type="Ensembl" id="ENSNMLT00000038854.1">
    <property type="protein sequence ID" value="ENSNMLP00000034887.1"/>
    <property type="gene ID" value="ENSNMLG00000021675.1"/>
</dbReference>
<protein>
    <recommendedName>
        <fullName evidence="1">Sleeping Beauty transposase HTH domain-containing protein</fullName>
    </recommendedName>
</protein>
<proteinExistence type="predicted"/>
<reference evidence="2" key="2">
    <citation type="submission" date="2025-09" db="UniProtKB">
        <authorList>
            <consortium name="Ensembl"/>
        </authorList>
    </citation>
    <scope>IDENTIFICATION</scope>
</reference>
<dbReference type="SUPFAM" id="SSF46689">
    <property type="entry name" value="Homeodomain-like"/>
    <property type="match status" value="1"/>
</dbReference>
<organism evidence="2 3">
    <name type="scientific">Neogobius melanostomus</name>
    <name type="common">round goby</name>
    <dbReference type="NCBI Taxonomy" id="47308"/>
    <lineage>
        <taxon>Eukaryota</taxon>
        <taxon>Metazoa</taxon>
        <taxon>Chordata</taxon>
        <taxon>Craniata</taxon>
        <taxon>Vertebrata</taxon>
        <taxon>Euteleostomi</taxon>
        <taxon>Actinopterygii</taxon>
        <taxon>Neopterygii</taxon>
        <taxon>Teleostei</taxon>
        <taxon>Neoteleostei</taxon>
        <taxon>Acanthomorphata</taxon>
        <taxon>Gobiaria</taxon>
        <taxon>Gobiiformes</taxon>
        <taxon>Gobioidei</taxon>
        <taxon>Gobiidae</taxon>
        <taxon>Benthophilinae</taxon>
        <taxon>Neogobiini</taxon>
        <taxon>Neogobius</taxon>
    </lineage>
</organism>
<evidence type="ECO:0000259" key="1">
    <source>
        <dbReference type="Pfam" id="PF25787"/>
    </source>
</evidence>
<dbReference type="InterPro" id="IPR009057">
    <property type="entry name" value="Homeodomain-like_sf"/>
</dbReference>
<sequence length="113" mass="12786">MVRELTREVRDKAVEKFKAALSYTKISQDLNISRSTVQSIIRKWKEYSTTVNLPRHGIVHGTTISRALHKSGLHGRVARRKPLLKGAAGGHVRGSTQPSCVRLQTLRFQRVRT</sequence>
<evidence type="ECO:0000313" key="3">
    <source>
        <dbReference type="Proteomes" id="UP000694523"/>
    </source>
</evidence>
<dbReference type="Gene3D" id="1.10.10.10">
    <property type="entry name" value="Winged helix-like DNA-binding domain superfamily/Winged helix DNA-binding domain"/>
    <property type="match status" value="1"/>
</dbReference>
<dbReference type="Proteomes" id="UP000694523">
    <property type="component" value="Unplaced"/>
</dbReference>
<feature type="domain" description="Sleeping Beauty transposase HTH" evidence="1">
    <location>
        <begin position="3"/>
        <end position="50"/>
    </location>
</feature>
<keyword evidence="3" id="KW-1185">Reference proteome</keyword>